<comment type="function">
    <text evidence="11">Involved in protein export. Participates in an early event of protein translocation.</text>
</comment>
<evidence type="ECO:0000256" key="8">
    <source>
        <dbReference type="ARBA" id="ARBA00022989"/>
    </source>
</evidence>
<dbReference type="NCBIfam" id="TIGR00810">
    <property type="entry name" value="secG"/>
    <property type="match status" value="1"/>
</dbReference>
<keyword evidence="7 11" id="KW-0653">Protein transport</keyword>
<sequence length="111" mass="12383">MYTVLLFIFIVIAIAMIVLILLQKGSGIGMETSFRTGASSTFFGSSGSANFLTRYIIPFLAILFFLISLIVGNINSHSTKRDDKWQEALRVENFDHQDPSSLPSMKKHVLP</sequence>
<dbReference type="PANTHER" id="PTHR34182">
    <property type="entry name" value="PROTEIN-EXPORT MEMBRANE PROTEIN SECG"/>
    <property type="match status" value="1"/>
</dbReference>
<evidence type="ECO:0000256" key="7">
    <source>
        <dbReference type="ARBA" id="ARBA00022927"/>
    </source>
</evidence>
<evidence type="ECO:0000256" key="11">
    <source>
        <dbReference type="RuleBase" id="RU365087"/>
    </source>
</evidence>
<protein>
    <recommendedName>
        <fullName evidence="3 11">Protein-export membrane protein SecG</fullName>
    </recommendedName>
</protein>
<evidence type="ECO:0000256" key="10">
    <source>
        <dbReference type="ARBA" id="ARBA00023136"/>
    </source>
</evidence>
<keyword evidence="4 11" id="KW-0813">Transport</keyword>
<keyword evidence="9 11" id="KW-0811">Translocation</keyword>
<gene>
    <name evidence="12" type="primary">secG</name>
    <name evidence="12" type="ORF">ERCIPICE3303_516</name>
</gene>
<evidence type="ECO:0000256" key="2">
    <source>
        <dbReference type="ARBA" id="ARBA00008445"/>
    </source>
</evidence>
<feature type="transmembrane region" description="Helical" evidence="11">
    <location>
        <begin position="51"/>
        <end position="71"/>
    </location>
</feature>
<evidence type="ECO:0000256" key="4">
    <source>
        <dbReference type="ARBA" id="ARBA00022448"/>
    </source>
</evidence>
<dbReference type="GO" id="GO:0005886">
    <property type="term" value="C:plasma membrane"/>
    <property type="evidence" value="ECO:0007669"/>
    <property type="project" value="UniProtKB-SubCell"/>
</dbReference>
<dbReference type="Pfam" id="PF03840">
    <property type="entry name" value="SecG"/>
    <property type="match status" value="1"/>
</dbReference>
<evidence type="ECO:0000313" key="12">
    <source>
        <dbReference type="EMBL" id="VFP88569.1"/>
    </source>
</evidence>
<dbReference type="GO" id="GO:0065002">
    <property type="term" value="P:intracellular protein transmembrane transport"/>
    <property type="evidence" value="ECO:0007669"/>
    <property type="project" value="TreeGrafter"/>
</dbReference>
<keyword evidence="6 11" id="KW-0812">Transmembrane</keyword>
<dbReference type="GO" id="GO:0009306">
    <property type="term" value="P:protein secretion"/>
    <property type="evidence" value="ECO:0007669"/>
    <property type="project" value="UniProtKB-UniRule"/>
</dbReference>
<evidence type="ECO:0000256" key="5">
    <source>
        <dbReference type="ARBA" id="ARBA00022475"/>
    </source>
</evidence>
<evidence type="ECO:0000256" key="9">
    <source>
        <dbReference type="ARBA" id="ARBA00023010"/>
    </source>
</evidence>
<dbReference type="PANTHER" id="PTHR34182:SF1">
    <property type="entry name" value="PROTEIN-EXPORT MEMBRANE PROTEIN SECG"/>
    <property type="match status" value="1"/>
</dbReference>
<proteinExistence type="inferred from homology"/>
<dbReference type="PRINTS" id="PR01651">
    <property type="entry name" value="SECGEXPORT"/>
</dbReference>
<dbReference type="AlphaFoldDB" id="A0A803GCT4"/>
<name>A0A803GCT4_9GAMM</name>
<evidence type="ECO:0000313" key="13">
    <source>
        <dbReference type="Proteomes" id="UP000294289"/>
    </source>
</evidence>
<dbReference type="GO" id="GO:0015450">
    <property type="term" value="F:protein-transporting ATPase activity"/>
    <property type="evidence" value="ECO:0007669"/>
    <property type="project" value="UniProtKB-UniRule"/>
</dbReference>
<comment type="subcellular location">
    <subcellularLocation>
        <location evidence="1 11">Cell membrane</location>
        <topology evidence="1 11">Multi-pass membrane protein</topology>
    </subcellularLocation>
</comment>
<organism evidence="12 13">
    <name type="scientific">Candidatus Erwinia haradaeae</name>
    <dbReference type="NCBI Taxonomy" id="1922217"/>
    <lineage>
        <taxon>Bacteria</taxon>
        <taxon>Pseudomonadati</taxon>
        <taxon>Pseudomonadota</taxon>
        <taxon>Gammaproteobacteria</taxon>
        <taxon>Enterobacterales</taxon>
        <taxon>Erwiniaceae</taxon>
        <taxon>Erwinia</taxon>
    </lineage>
</organism>
<dbReference type="EMBL" id="LR217737">
    <property type="protein sequence ID" value="VFP88569.1"/>
    <property type="molecule type" value="Genomic_DNA"/>
</dbReference>
<reference evidence="12 13" key="1">
    <citation type="submission" date="2019-02" db="EMBL/GenBank/DDBJ databases">
        <authorList>
            <person name="Manzano-Marin A."/>
            <person name="Manzano-Marin A."/>
        </authorList>
    </citation>
    <scope>NUCLEOTIDE SEQUENCE [LARGE SCALE GENOMIC DNA]</scope>
    <source>
        <strain evidence="12 13">ErCipiceae</strain>
    </source>
</reference>
<comment type="caution">
    <text evidence="11">Lacks conserved residue(s) required for the propagation of feature annotation.</text>
</comment>
<dbReference type="Proteomes" id="UP000294289">
    <property type="component" value="Chromosome"/>
</dbReference>
<keyword evidence="8 11" id="KW-1133">Transmembrane helix</keyword>
<evidence type="ECO:0000256" key="3">
    <source>
        <dbReference type="ARBA" id="ARBA00017876"/>
    </source>
</evidence>
<dbReference type="GO" id="GO:0043952">
    <property type="term" value="P:protein transport by the Sec complex"/>
    <property type="evidence" value="ECO:0007669"/>
    <property type="project" value="TreeGrafter"/>
</dbReference>
<keyword evidence="5 11" id="KW-1003">Cell membrane</keyword>
<dbReference type="InterPro" id="IPR004692">
    <property type="entry name" value="SecG"/>
</dbReference>
<comment type="similarity">
    <text evidence="2 11">Belongs to the SecG family.</text>
</comment>
<evidence type="ECO:0000256" key="1">
    <source>
        <dbReference type="ARBA" id="ARBA00004651"/>
    </source>
</evidence>
<keyword evidence="10 11" id="KW-0472">Membrane</keyword>
<evidence type="ECO:0000256" key="6">
    <source>
        <dbReference type="ARBA" id="ARBA00022692"/>
    </source>
</evidence>
<accession>A0A803GCT4</accession>